<dbReference type="PROSITE" id="PS00092">
    <property type="entry name" value="N6_MTASE"/>
    <property type="match status" value="1"/>
</dbReference>
<sequence length="279" mass="31942">MNNPTFFEVQKWAFSCIKGNGGTLEDVDYLICGQMGWNKTQLLVNYRTRIDDKNYQELQEKIELYNQDYPLQYLIGYQDFYGLRLKVTKDTLIPRPETEELVDWILNDNSKNENYDVLDVGTGTGAIGLALKSIRSNWNIFLSDISEPALKVAKENAQNLNLDVSFSTSDLFEKIEGKKDIIVSNPPYISENEKIYMDKSVLNYEPHQALFAKNNGLGIYERIANESGKLLKQGSKIYMEIGFLQGKAVKKIFKDSFPNSEITLKKDINGNDRMICVKI</sequence>
<evidence type="ECO:0000313" key="9">
    <source>
        <dbReference type="Proteomes" id="UP000029488"/>
    </source>
</evidence>
<evidence type="ECO:0000256" key="1">
    <source>
        <dbReference type="ARBA" id="ARBA00022603"/>
    </source>
</evidence>
<dbReference type="Gene3D" id="1.10.8.10">
    <property type="entry name" value="DNA helicase RuvA subunit, C-terminal domain"/>
    <property type="match status" value="1"/>
</dbReference>
<dbReference type="InterPro" id="IPR050320">
    <property type="entry name" value="N5-glutamine_MTase"/>
</dbReference>
<keyword evidence="2 5" id="KW-0808">Transferase</keyword>
<dbReference type="EC" id="2.1.1.297" evidence="5"/>
<feature type="domain" description="Methyltransferase small" evidence="6">
    <location>
        <begin position="111"/>
        <end position="193"/>
    </location>
</feature>
<feature type="binding site" evidence="5">
    <location>
        <begin position="121"/>
        <end position="125"/>
    </location>
    <ligand>
        <name>S-adenosyl-L-methionine</name>
        <dbReference type="ChEBI" id="CHEBI:59789"/>
    </ligand>
</feature>
<dbReference type="NCBIfam" id="TIGR03534">
    <property type="entry name" value="RF_mod_PrmC"/>
    <property type="match status" value="1"/>
</dbReference>
<dbReference type="InterPro" id="IPR029063">
    <property type="entry name" value="SAM-dependent_MTases_sf"/>
</dbReference>
<evidence type="ECO:0000256" key="2">
    <source>
        <dbReference type="ARBA" id="ARBA00022679"/>
    </source>
</evidence>
<dbReference type="InterPro" id="IPR004556">
    <property type="entry name" value="HemK-like"/>
</dbReference>
<comment type="similarity">
    <text evidence="5">Belongs to the protein N5-glutamine methyltransferase family. PrmC subfamily.</text>
</comment>
<comment type="caution">
    <text evidence="5">Lacks conserved residue(s) required for the propagation of feature annotation.</text>
</comment>
<keyword evidence="1 5" id="KW-0489">Methyltransferase</keyword>
<dbReference type="CDD" id="cd02440">
    <property type="entry name" value="AdoMet_MTases"/>
    <property type="match status" value="1"/>
</dbReference>
<dbReference type="SUPFAM" id="SSF53335">
    <property type="entry name" value="S-adenosyl-L-methionine-dependent methyltransferases"/>
    <property type="match status" value="1"/>
</dbReference>
<dbReference type="HAMAP" id="MF_02126">
    <property type="entry name" value="RF_methyltr_PrmC"/>
    <property type="match status" value="1"/>
</dbReference>
<proteinExistence type="inferred from homology"/>
<evidence type="ECO:0000313" key="8">
    <source>
        <dbReference type="EMBL" id="AIR10332.1"/>
    </source>
</evidence>
<dbReference type="GO" id="GO:0003676">
    <property type="term" value="F:nucleic acid binding"/>
    <property type="evidence" value="ECO:0007669"/>
    <property type="project" value="InterPro"/>
</dbReference>
<feature type="binding site" evidence="5">
    <location>
        <position position="185"/>
    </location>
    <ligand>
        <name>S-adenosyl-L-methionine</name>
        <dbReference type="ChEBI" id="CHEBI:59789"/>
    </ligand>
</feature>
<dbReference type="GO" id="GO:0032259">
    <property type="term" value="P:methylation"/>
    <property type="evidence" value="ECO:0007669"/>
    <property type="project" value="UniProtKB-KW"/>
</dbReference>
<dbReference type="PANTHER" id="PTHR18895:SF74">
    <property type="entry name" value="MTRF1L RELEASE FACTOR GLUTAMINE METHYLTRANSFERASE"/>
    <property type="match status" value="1"/>
</dbReference>
<dbReference type="Proteomes" id="UP000029488">
    <property type="component" value="Chromosome"/>
</dbReference>
<dbReference type="GO" id="GO:0102559">
    <property type="term" value="F:peptide chain release factor N(5)-glutamine methyltransferase activity"/>
    <property type="evidence" value="ECO:0007669"/>
    <property type="project" value="UniProtKB-EC"/>
</dbReference>
<dbReference type="NCBIfam" id="TIGR00536">
    <property type="entry name" value="hemK_fam"/>
    <property type="match status" value="1"/>
</dbReference>
<comment type="catalytic activity">
    <reaction evidence="4 5">
        <text>L-glutaminyl-[peptide chain release factor] + S-adenosyl-L-methionine = N(5)-methyl-L-glutaminyl-[peptide chain release factor] + S-adenosyl-L-homocysteine + H(+)</text>
        <dbReference type="Rhea" id="RHEA:42896"/>
        <dbReference type="Rhea" id="RHEA-COMP:10271"/>
        <dbReference type="Rhea" id="RHEA-COMP:10272"/>
        <dbReference type="ChEBI" id="CHEBI:15378"/>
        <dbReference type="ChEBI" id="CHEBI:30011"/>
        <dbReference type="ChEBI" id="CHEBI:57856"/>
        <dbReference type="ChEBI" id="CHEBI:59789"/>
        <dbReference type="ChEBI" id="CHEBI:61891"/>
        <dbReference type="EC" id="2.1.1.297"/>
    </reaction>
</comment>
<dbReference type="InterPro" id="IPR007848">
    <property type="entry name" value="Small_mtfrase_dom"/>
</dbReference>
<dbReference type="EMBL" id="CP007646">
    <property type="protein sequence ID" value="AIR10332.1"/>
    <property type="molecule type" value="Genomic_DNA"/>
</dbReference>
<dbReference type="InterPro" id="IPR040758">
    <property type="entry name" value="PrmC_N"/>
</dbReference>
<dbReference type="Pfam" id="PF05175">
    <property type="entry name" value="MTS"/>
    <property type="match status" value="1"/>
</dbReference>
<dbReference type="InterPro" id="IPR019874">
    <property type="entry name" value="RF_methyltr_PrmC"/>
</dbReference>
<feature type="binding site" evidence="5">
    <location>
        <position position="144"/>
    </location>
    <ligand>
        <name>S-adenosyl-L-methionine</name>
        <dbReference type="ChEBI" id="CHEBI:59789"/>
    </ligand>
</feature>
<name>A0A089RUS4_9LACO</name>
<evidence type="ECO:0000256" key="4">
    <source>
        <dbReference type="ARBA" id="ARBA00048391"/>
    </source>
</evidence>
<dbReference type="AlphaFoldDB" id="A0A089RUS4"/>
<feature type="domain" description="Release factor glutamine methyltransferase N-terminal" evidence="7">
    <location>
        <begin position="8"/>
        <end position="76"/>
    </location>
</feature>
<comment type="function">
    <text evidence="5">Methylates the class 1 translation termination release factors RF1/PrfA and RF2/PrfB on the glutamine residue of the universally conserved GGQ motif.</text>
</comment>
<keyword evidence="3 5" id="KW-0949">S-adenosyl-L-methionine</keyword>
<reference evidence="8 9" key="1">
    <citation type="journal article" date="2014" name="BMC Genomics">
        <title>Unusual genome complexity in Lactobacillus salivarius JCM1046.</title>
        <authorList>
            <person name="Raftis E.J."/>
            <person name="Forde B.M."/>
            <person name="Claesson M.J."/>
            <person name="O'Toole P.W."/>
        </authorList>
    </citation>
    <scope>NUCLEOTIDE SEQUENCE [LARGE SCALE GENOMIC DNA]</scope>
    <source>
        <strain evidence="8 9">JCM1046</strain>
    </source>
</reference>
<organism evidence="8 9">
    <name type="scientific">Ligilactobacillus salivarius</name>
    <dbReference type="NCBI Taxonomy" id="1624"/>
    <lineage>
        <taxon>Bacteria</taxon>
        <taxon>Bacillati</taxon>
        <taxon>Bacillota</taxon>
        <taxon>Bacilli</taxon>
        <taxon>Lactobacillales</taxon>
        <taxon>Lactobacillaceae</taxon>
        <taxon>Ligilactobacillus</taxon>
    </lineage>
</organism>
<evidence type="ECO:0000259" key="6">
    <source>
        <dbReference type="Pfam" id="PF05175"/>
    </source>
</evidence>
<dbReference type="KEGG" id="lsj:LSJ_0638"/>
<evidence type="ECO:0000256" key="3">
    <source>
        <dbReference type="ARBA" id="ARBA00022691"/>
    </source>
</evidence>
<dbReference type="InterPro" id="IPR002052">
    <property type="entry name" value="DNA_methylase_N6_adenine_CS"/>
</dbReference>
<dbReference type="Gene3D" id="3.40.50.150">
    <property type="entry name" value="Vaccinia Virus protein VP39"/>
    <property type="match status" value="1"/>
</dbReference>
<dbReference type="Pfam" id="PF17827">
    <property type="entry name" value="PrmC_N"/>
    <property type="match status" value="1"/>
</dbReference>
<dbReference type="RefSeq" id="WP_044004758.1">
    <property type="nucleotide sequence ID" value="NZ_CP007646.1"/>
</dbReference>
<protein>
    <recommendedName>
        <fullName evidence="5">Release factor glutamine methyltransferase</fullName>
        <shortName evidence="5">RF MTase</shortName>
        <ecNumber evidence="5">2.1.1.297</ecNumber>
    </recommendedName>
    <alternativeName>
        <fullName evidence="5">N5-glutamine methyltransferase PrmC</fullName>
    </alternativeName>
    <alternativeName>
        <fullName evidence="5">Protein-(glutamine-N5) MTase PrmC</fullName>
    </alternativeName>
    <alternativeName>
        <fullName evidence="5">Protein-glutamine N-methyltransferase PrmC</fullName>
    </alternativeName>
</protein>
<dbReference type="PANTHER" id="PTHR18895">
    <property type="entry name" value="HEMK METHYLTRANSFERASE"/>
    <property type="match status" value="1"/>
</dbReference>
<evidence type="ECO:0000259" key="7">
    <source>
        <dbReference type="Pfam" id="PF17827"/>
    </source>
</evidence>
<gene>
    <name evidence="5" type="primary">prmC</name>
    <name evidence="8" type="ORF">LSJ_0638</name>
</gene>
<evidence type="ECO:0000256" key="5">
    <source>
        <dbReference type="HAMAP-Rule" id="MF_02126"/>
    </source>
</evidence>
<feature type="binding site" evidence="5">
    <location>
        <begin position="185"/>
        <end position="188"/>
    </location>
    <ligand>
        <name>substrate</name>
    </ligand>
</feature>
<accession>A0A089RUS4</accession>